<organism evidence="2 3">
    <name type="scientific">Dyadobacter endophyticus</name>
    <dbReference type="NCBI Taxonomy" id="1749036"/>
    <lineage>
        <taxon>Bacteria</taxon>
        <taxon>Pseudomonadati</taxon>
        <taxon>Bacteroidota</taxon>
        <taxon>Cytophagia</taxon>
        <taxon>Cytophagales</taxon>
        <taxon>Spirosomataceae</taxon>
        <taxon>Dyadobacter</taxon>
    </lineage>
</organism>
<dbReference type="RefSeq" id="WP_188938074.1">
    <property type="nucleotide sequence ID" value="NZ_BMIA01000004.1"/>
</dbReference>
<evidence type="ECO:0000256" key="1">
    <source>
        <dbReference type="SAM" id="SignalP"/>
    </source>
</evidence>
<accession>A0ABQ1Z7L1</accession>
<feature type="chain" id="PRO_5045041990" description="Lipoprotein" evidence="1">
    <location>
        <begin position="33"/>
        <end position="144"/>
    </location>
</feature>
<protein>
    <recommendedName>
        <fullName evidence="4">Lipoprotein</fullName>
    </recommendedName>
</protein>
<feature type="signal peptide" evidence="1">
    <location>
        <begin position="1"/>
        <end position="32"/>
    </location>
</feature>
<gene>
    <name evidence="2" type="ORF">GCM10007423_52500</name>
</gene>
<keyword evidence="1" id="KW-0732">Signal</keyword>
<evidence type="ECO:0000313" key="2">
    <source>
        <dbReference type="EMBL" id="GGH50065.1"/>
    </source>
</evidence>
<name>A0ABQ1Z7L1_9BACT</name>
<evidence type="ECO:0000313" key="3">
    <source>
        <dbReference type="Proteomes" id="UP000600214"/>
    </source>
</evidence>
<proteinExistence type="predicted"/>
<keyword evidence="3" id="KW-1185">Reference proteome</keyword>
<dbReference type="EMBL" id="BMIA01000004">
    <property type="protein sequence ID" value="GGH50065.1"/>
    <property type="molecule type" value="Genomic_DNA"/>
</dbReference>
<sequence>MKTTSNTFKKNLLTTLGAVLLLVGITSCEADKADPKPLAFETGPVVFLPLGGVIESFGIVIDDLGSKPIEEYGIVYVIDSIEITKDPLITDKKVVFTEPAKVGGVRQEVKIGYPVGTTCISCRAYAKFKDGTVQYAEKGQKMIF</sequence>
<reference evidence="3" key="1">
    <citation type="journal article" date="2019" name="Int. J. Syst. Evol. Microbiol.">
        <title>The Global Catalogue of Microorganisms (GCM) 10K type strain sequencing project: providing services to taxonomists for standard genome sequencing and annotation.</title>
        <authorList>
            <consortium name="The Broad Institute Genomics Platform"/>
            <consortium name="The Broad Institute Genome Sequencing Center for Infectious Disease"/>
            <person name="Wu L."/>
            <person name="Ma J."/>
        </authorList>
    </citation>
    <scope>NUCLEOTIDE SEQUENCE [LARGE SCALE GENOMIC DNA]</scope>
    <source>
        <strain evidence="3">CGMCC 1.15288</strain>
    </source>
</reference>
<evidence type="ECO:0008006" key="4">
    <source>
        <dbReference type="Google" id="ProtNLM"/>
    </source>
</evidence>
<dbReference type="Proteomes" id="UP000600214">
    <property type="component" value="Unassembled WGS sequence"/>
</dbReference>
<dbReference type="PROSITE" id="PS51257">
    <property type="entry name" value="PROKAR_LIPOPROTEIN"/>
    <property type="match status" value="1"/>
</dbReference>
<comment type="caution">
    <text evidence="2">The sequence shown here is derived from an EMBL/GenBank/DDBJ whole genome shotgun (WGS) entry which is preliminary data.</text>
</comment>